<keyword evidence="4 10" id="KW-0808">Transferase</keyword>
<evidence type="ECO:0000313" key="11">
    <source>
        <dbReference type="Proteomes" id="UP001150217"/>
    </source>
</evidence>
<evidence type="ECO:0000256" key="3">
    <source>
        <dbReference type="ARBA" id="ARBA00007282"/>
    </source>
</evidence>
<evidence type="ECO:0000256" key="4">
    <source>
        <dbReference type="ARBA" id="ARBA00022679"/>
    </source>
</evidence>
<comment type="caution">
    <text evidence="10">The sequence shown here is derived from an EMBL/GenBank/DDBJ whole genome shotgun (WGS) entry which is preliminary data.</text>
</comment>
<evidence type="ECO:0000256" key="7">
    <source>
        <dbReference type="ARBA" id="ARBA00023136"/>
    </source>
</evidence>
<keyword evidence="5 8" id="KW-0812">Transmembrane</keyword>
<dbReference type="PANTHER" id="PTHR31595">
    <property type="entry name" value="LONG-CHAIN-ALCOHOL O-FATTY-ACYLTRANSFERASE 3-RELATED"/>
    <property type="match status" value="1"/>
</dbReference>
<dbReference type="Pfam" id="PF13813">
    <property type="entry name" value="MBOAT_2"/>
    <property type="match status" value="1"/>
</dbReference>
<evidence type="ECO:0000256" key="1">
    <source>
        <dbReference type="ARBA" id="ARBA00004141"/>
    </source>
</evidence>
<feature type="domain" description="Wax synthase" evidence="9">
    <location>
        <begin position="249"/>
        <end position="328"/>
    </location>
</feature>
<dbReference type="InterPro" id="IPR032805">
    <property type="entry name" value="Wax_synthase_dom"/>
</dbReference>
<keyword evidence="7 8" id="KW-0472">Membrane</keyword>
<dbReference type="GO" id="GO:0016740">
    <property type="term" value="F:transferase activity"/>
    <property type="evidence" value="ECO:0007669"/>
    <property type="project" value="UniProtKB-KW"/>
</dbReference>
<evidence type="ECO:0000256" key="2">
    <source>
        <dbReference type="ARBA" id="ARBA00005179"/>
    </source>
</evidence>
<gene>
    <name evidence="10" type="ORF">C8R41DRAFT_767725</name>
</gene>
<dbReference type="EMBL" id="JANVFT010000047">
    <property type="protein sequence ID" value="KAJ4487453.1"/>
    <property type="molecule type" value="Genomic_DNA"/>
</dbReference>
<accession>A0ABQ8VFN5</accession>
<evidence type="ECO:0000256" key="8">
    <source>
        <dbReference type="SAM" id="Phobius"/>
    </source>
</evidence>
<organism evidence="10 11">
    <name type="scientific">Lentinula lateritia</name>
    <dbReference type="NCBI Taxonomy" id="40482"/>
    <lineage>
        <taxon>Eukaryota</taxon>
        <taxon>Fungi</taxon>
        <taxon>Dikarya</taxon>
        <taxon>Basidiomycota</taxon>
        <taxon>Agaricomycotina</taxon>
        <taxon>Agaricomycetes</taxon>
        <taxon>Agaricomycetidae</taxon>
        <taxon>Agaricales</taxon>
        <taxon>Marasmiineae</taxon>
        <taxon>Omphalotaceae</taxon>
        <taxon>Lentinula</taxon>
    </lineage>
</organism>
<name>A0ABQ8VFN5_9AGAR</name>
<feature type="transmembrane region" description="Helical" evidence="8">
    <location>
        <begin position="321"/>
        <end position="343"/>
    </location>
</feature>
<feature type="transmembrane region" description="Helical" evidence="8">
    <location>
        <begin position="12"/>
        <end position="32"/>
    </location>
</feature>
<feature type="transmembrane region" description="Helical" evidence="8">
    <location>
        <begin position="221"/>
        <end position="242"/>
    </location>
</feature>
<evidence type="ECO:0000313" key="10">
    <source>
        <dbReference type="EMBL" id="KAJ4487453.1"/>
    </source>
</evidence>
<comment type="subcellular location">
    <subcellularLocation>
        <location evidence="1">Membrane</location>
        <topology evidence="1">Multi-pass membrane protein</topology>
    </subcellularLocation>
</comment>
<dbReference type="InterPro" id="IPR044851">
    <property type="entry name" value="Wax_synthase"/>
</dbReference>
<sequence length="400" mass="44847">MHSREELDFVNLSGLLDIIPPIVGYYVLSVLVCLPDTRTWRNGLVPIVLFLAYRAATTVDLSFANERMVYLNKGLVLAMSVLSFRSIVWAQSKKPYRRLQRVKYGPEGTLSESQPASIDWRQLQLDASDLAFGLRGIGWDWSQGMHIPAEKRSTSSDRSFALSTLASLVSHIPVFDLLHYSVQRFGPGTFATTSGGSIFNEGLPPLICYSRSTFLSLLSGLVVYCAIQIAYDFCTLIGIIVLRQSPTQWPPIFDEPWKADSLSDFWARRWHQLFRHFFIGLGWIPLYHVFGRIGGVLGAFLVSGILHYMGLWGLGSGSDVLGMIGFFMLMGAGVILEGFWKSFTGYKVEGWSGRIWTTVWLLGWSNLLVDAWARKGLMGSLFIPDSRRLPVQIFGVIPTQ</sequence>
<proteinExistence type="inferred from homology"/>
<comment type="pathway">
    <text evidence="2">Secondary metabolite biosynthesis.</text>
</comment>
<keyword evidence="6 8" id="KW-1133">Transmembrane helix</keyword>
<comment type="similarity">
    <text evidence="3">Belongs to the wax synthase family.</text>
</comment>
<dbReference type="PANTHER" id="PTHR31595:SF57">
    <property type="entry name" value="OS04G0481900 PROTEIN"/>
    <property type="match status" value="1"/>
</dbReference>
<evidence type="ECO:0000256" key="6">
    <source>
        <dbReference type="ARBA" id="ARBA00022989"/>
    </source>
</evidence>
<reference evidence="10" key="1">
    <citation type="submission" date="2022-08" db="EMBL/GenBank/DDBJ databases">
        <title>A Global Phylogenomic Analysis of the Shiitake Genus Lentinula.</title>
        <authorList>
            <consortium name="DOE Joint Genome Institute"/>
            <person name="Sierra-Patev S."/>
            <person name="Min B."/>
            <person name="Naranjo-Ortiz M."/>
            <person name="Looney B."/>
            <person name="Konkel Z."/>
            <person name="Slot J.C."/>
            <person name="Sakamoto Y."/>
            <person name="Steenwyk J.L."/>
            <person name="Rokas A."/>
            <person name="Carro J."/>
            <person name="Camarero S."/>
            <person name="Ferreira P."/>
            <person name="Molpeceres G."/>
            <person name="Ruiz-Duenas F.J."/>
            <person name="Serrano A."/>
            <person name="Henrissat B."/>
            <person name="Drula E."/>
            <person name="Hughes K.W."/>
            <person name="Mata J.L."/>
            <person name="Ishikawa N.K."/>
            <person name="Vargas-Isla R."/>
            <person name="Ushijima S."/>
            <person name="Smith C.A."/>
            <person name="Ahrendt S."/>
            <person name="Andreopoulos W."/>
            <person name="He G."/>
            <person name="Labutti K."/>
            <person name="Lipzen A."/>
            <person name="Ng V."/>
            <person name="Riley R."/>
            <person name="Sandor L."/>
            <person name="Barry K."/>
            <person name="Martinez A.T."/>
            <person name="Xiao Y."/>
            <person name="Gibbons J.G."/>
            <person name="Terashima K."/>
            <person name="Grigoriev I.V."/>
            <person name="Hibbett D.S."/>
        </authorList>
    </citation>
    <scope>NUCLEOTIDE SEQUENCE</scope>
    <source>
        <strain evidence="10">RHP3577 ss4</strain>
    </source>
</reference>
<protein>
    <submittedName>
        <fullName evidence="10">Membrane bound O-acyl transferase family-domain-containing protein</fullName>
    </submittedName>
</protein>
<feature type="transmembrane region" description="Helical" evidence="8">
    <location>
        <begin position="355"/>
        <end position="373"/>
    </location>
</feature>
<feature type="transmembrane region" description="Helical" evidence="8">
    <location>
        <begin position="70"/>
        <end position="90"/>
    </location>
</feature>
<dbReference type="Proteomes" id="UP001150217">
    <property type="component" value="Unassembled WGS sequence"/>
</dbReference>
<keyword evidence="11" id="KW-1185">Reference proteome</keyword>
<evidence type="ECO:0000259" key="9">
    <source>
        <dbReference type="Pfam" id="PF13813"/>
    </source>
</evidence>
<evidence type="ECO:0000256" key="5">
    <source>
        <dbReference type="ARBA" id="ARBA00022692"/>
    </source>
</evidence>
<feature type="transmembrane region" description="Helical" evidence="8">
    <location>
        <begin position="44"/>
        <end position="64"/>
    </location>
</feature>